<dbReference type="SUPFAM" id="SSF51430">
    <property type="entry name" value="NAD(P)-linked oxidoreductase"/>
    <property type="match status" value="1"/>
</dbReference>
<dbReference type="Proteomes" id="UP001320420">
    <property type="component" value="Unassembled WGS sequence"/>
</dbReference>
<feature type="domain" description="NADP-dependent oxidoreductase" evidence="2">
    <location>
        <begin position="13"/>
        <end position="326"/>
    </location>
</feature>
<dbReference type="Gene3D" id="3.20.20.100">
    <property type="entry name" value="NADP-dependent oxidoreductase domain"/>
    <property type="match status" value="1"/>
</dbReference>
<dbReference type="CDD" id="cd19075">
    <property type="entry name" value="AKR_AKR7A1-5"/>
    <property type="match status" value="1"/>
</dbReference>
<evidence type="ECO:0000313" key="3">
    <source>
        <dbReference type="EMBL" id="KAK7755755.1"/>
    </source>
</evidence>
<protein>
    <recommendedName>
        <fullName evidence="2">NADP-dependent oxidoreductase domain-containing protein</fullName>
    </recommendedName>
</protein>
<dbReference type="InterPro" id="IPR020471">
    <property type="entry name" value="AKR"/>
</dbReference>
<gene>
    <name evidence="3" type="ORF">SLS62_002368</name>
</gene>
<dbReference type="GO" id="GO:0016491">
    <property type="term" value="F:oxidoreductase activity"/>
    <property type="evidence" value="ECO:0007669"/>
    <property type="project" value="UniProtKB-KW"/>
</dbReference>
<evidence type="ECO:0000313" key="4">
    <source>
        <dbReference type="Proteomes" id="UP001320420"/>
    </source>
</evidence>
<dbReference type="EMBL" id="JAKJXP020000011">
    <property type="protein sequence ID" value="KAK7755755.1"/>
    <property type="molecule type" value="Genomic_DNA"/>
</dbReference>
<dbReference type="InterPro" id="IPR036812">
    <property type="entry name" value="NAD(P)_OxRdtase_dom_sf"/>
</dbReference>
<accession>A0AAN9V0L3</accession>
<comment type="caution">
    <text evidence="3">The sequence shown here is derived from an EMBL/GenBank/DDBJ whole genome shotgun (WGS) entry which is preliminary data.</text>
</comment>
<evidence type="ECO:0000256" key="1">
    <source>
        <dbReference type="ARBA" id="ARBA00023002"/>
    </source>
</evidence>
<dbReference type="InterPro" id="IPR023210">
    <property type="entry name" value="NADP_OxRdtase_dom"/>
</dbReference>
<keyword evidence="4" id="KW-1185">Reference proteome</keyword>
<organism evidence="3 4">
    <name type="scientific">Diatrype stigma</name>
    <dbReference type="NCBI Taxonomy" id="117547"/>
    <lineage>
        <taxon>Eukaryota</taxon>
        <taxon>Fungi</taxon>
        <taxon>Dikarya</taxon>
        <taxon>Ascomycota</taxon>
        <taxon>Pezizomycotina</taxon>
        <taxon>Sordariomycetes</taxon>
        <taxon>Xylariomycetidae</taxon>
        <taxon>Xylariales</taxon>
        <taxon>Diatrypaceae</taxon>
        <taxon>Diatrype</taxon>
    </lineage>
</organism>
<dbReference type="PRINTS" id="PR00069">
    <property type="entry name" value="ALDKETRDTASE"/>
</dbReference>
<keyword evidence="1" id="KW-0560">Oxidoreductase</keyword>
<dbReference type="PANTHER" id="PTHR43364">
    <property type="entry name" value="NADH-SPECIFIC METHYLGLYOXAL REDUCTASE-RELATED"/>
    <property type="match status" value="1"/>
</dbReference>
<sequence>MPLIAPTSIKPRVILGLMTFGTDATAGARITDIGEYNRVLDRFQERGYNEVDTARVYNKGLQEAFTRQARWKERGLTLATKVKYPMNGGDNQGPKVEESVETSLKELGADCIDILYLHCPDRATPFAETLEAIDKLHKAGKFVKFGLSNFSAAEVAEVVLTCKYNGWVRPTIYQAMYNAITRGIEAELIPACRRYGLDVVIYNPIAGGLFSGKIKSKDIKPTEGRFSDANPMGGNYRDRYFKDSTFQALHTVEQAIAKHEGAAEGGLTMIETALRWAVHHSQLRVTNGNDGIIIGISSYDQLDGNLDAIEKGPLPDDVVQALDQAWALVKAETPNYWHQTLAYSYDTKEALFGAGKK</sequence>
<dbReference type="AlphaFoldDB" id="A0AAN9V0L3"/>
<dbReference type="PANTHER" id="PTHR43364:SF4">
    <property type="entry name" value="NAD(P)-LINKED OXIDOREDUCTASE SUPERFAMILY PROTEIN"/>
    <property type="match status" value="1"/>
</dbReference>
<dbReference type="Pfam" id="PF00248">
    <property type="entry name" value="Aldo_ket_red"/>
    <property type="match status" value="1"/>
</dbReference>
<reference evidence="3 4" key="1">
    <citation type="submission" date="2024-02" db="EMBL/GenBank/DDBJ databases">
        <title>De novo assembly and annotation of 12 fungi associated with fruit tree decline syndrome in Ontario, Canada.</title>
        <authorList>
            <person name="Sulman M."/>
            <person name="Ellouze W."/>
            <person name="Ilyukhin E."/>
        </authorList>
    </citation>
    <scope>NUCLEOTIDE SEQUENCE [LARGE SCALE GENOMIC DNA]</scope>
    <source>
        <strain evidence="3 4">M11/M66-122</strain>
    </source>
</reference>
<name>A0AAN9V0L3_9PEZI</name>
<dbReference type="InterPro" id="IPR050523">
    <property type="entry name" value="AKR_Detox_Biosynth"/>
</dbReference>
<evidence type="ECO:0000259" key="2">
    <source>
        <dbReference type="Pfam" id="PF00248"/>
    </source>
</evidence>
<proteinExistence type="predicted"/>